<evidence type="ECO:0000256" key="1">
    <source>
        <dbReference type="ARBA" id="ARBA00022723"/>
    </source>
</evidence>
<evidence type="ECO:0000256" key="3">
    <source>
        <dbReference type="ARBA" id="ARBA00022833"/>
    </source>
</evidence>
<gene>
    <name evidence="7" type="ORF">OKIOD_LOCUS5051</name>
</gene>
<keyword evidence="8" id="KW-1185">Reference proteome</keyword>
<feature type="region of interest" description="Disordered" evidence="5">
    <location>
        <begin position="193"/>
        <end position="231"/>
    </location>
</feature>
<dbReference type="PROSITE" id="PS50089">
    <property type="entry name" value="ZF_RING_2"/>
    <property type="match status" value="1"/>
</dbReference>
<dbReference type="EMBL" id="OU015569">
    <property type="protein sequence ID" value="CAG5094368.1"/>
    <property type="molecule type" value="Genomic_DNA"/>
</dbReference>
<dbReference type="SUPFAM" id="SSF57850">
    <property type="entry name" value="RING/U-box"/>
    <property type="match status" value="1"/>
</dbReference>
<feature type="compositionally biased region" description="Basic and acidic residues" evidence="5">
    <location>
        <begin position="201"/>
        <end position="217"/>
    </location>
</feature>
<proteinExistence type="predicted"/>
<evidence type="ECO:0000256" key="4">
    <source>
        <dbReference type="PROSITE-ProRule" id="PRU00175"/>
    </source>
</evidence>
<dbReference type="SMART" id="SM00184">
    <property type="entry name" value="RING"/>
    <property type="match status" value="1"/>
</dbReference>
<sequence length="298" mass="34414">MPKSDLLPVPYPKFVNSYGKFGRCENCKYAVDSTAEIQGRRLCRECKDEKHPKSSAKFQETDATFKCPAKSCGADKLSYREFYVGSCCDAALDRDVREEKNEELLLMQKIYHQSKADEKIFREKWEETNLSIYPAKMTVEDIEVKLYFAKEKLKMKEDDAAKAWEKHLAKTNWRKKVQKRIFIAAKSLAKEDNSDFEEEPVEKRSKQNAEHNSRSSSDEDSDAEENRATSPERPSFYSFVLTPRCMVCDFGFDNEHQEAIITPCGHKACFNCISNLSEKKCPKCKADFTDENVYKVSN</sequence>
<organism evidence="7 8">
    <name type="scientific">Oikopleura dioica</name>
    <name type="common">Tunicate</name>
    <dbReference type="NCBI Taxonomy" id="34765"/>
    <lineage>
        <taxon>Eukaryota</taxon>
        <taxon>Metazoa</taxon>
        <taxon>Chordata</taxon>
        <taxon>Tunicata</taxon>
        <taxon>Appendicularia</taxon>
        <taxon>Copelata</taxon>
        <taxon>Oikopleuridae</taxon>
        <taxon>Oikopleura</taxon>
    </lineage>
</organism>
<evidence type="ECO:0000313" key="8">
    <source>
        <dbReference type="Proteomes" id="UP001158576"/>
    </source>
</evidence>
<evidence type="ECO:0000256" key="5">
    <source>
        <dbReference type="SAM" id="MobiDB-lite"/>
    </source>
</evidence>
<dbReference type="Gene3D" id="3.30.40.10">
    <property type="entry name" value="Zinc/RING finger domain, C3HC4 (zinc finger)"/>
    <property type="match status" value="1"/>
</dbReference>
<evidence type="ECO:0000313" key="7">
    <source>
        <dbReference type="EMBL" id="CAG5094368.1"/>
    </source>
</evidence>
<dbReference type="InterPro" id="IPR013083">
    <property type="entry name" value="Znf_RING/FYVE/PHD"/>
</dbReference>
<protein>
    <submittedName>
        <fullName evidence="7">Oidioi.mRNA.OKI2018_I69.XSR.g13493.t1.cds</fullName>
    </submittedName>
</protein>
<accession>A0ABN7S8Q7</accession>
<dbReference type="Proteomes" id="UP001158576">
    <property type="component" value="Chromosome XSR"/>
</dbReference>
<keyword evidence="1" id="KW-0479">Metal-binding</keyword>
<dbReference type="InterPro" id="IPR001841">
    <property type="entry name" value="Znf_RING"/>
</dbReference>
<reference evidence="7 8" key="1">
    <citation type="submission" date="2021-04" db="EMBL/GenBank/DDBJ databases">
        <authorList>
            <person name="Bliznina A."/>
        </authorList>
    </citation>
    <scope>NUCLEOTIDE SEQUENCE [LARGE SCALE GENOMIC DNA]</scope>
</reference>
<feature type="domain" description="RING-type" evidence="6">
    <location>
        <begin position="245"/>
        <end position="285"/>
    </location>
</feature>
<keyword evidence="2 4" id="KW-0863">Zinc-finger</keyword>
<name>A0ABN7S8Q7_OIKDI</name>
<keyword evidence="3" id="KW-0862">Zinc</keyword>
<evidence type="ECO:0000256" key="2">
    <source>
        <dbReference type="ARBA" id="ARBA00022771"/>
    </source>
</evidence>
<evidence type="ECO:0000259" key="6">
    <source>
        <dbReference type="PROSITE" id="PS50089"/>
    </source>
</evidence>